<dbReference type="GO" id="GO:0032259">
    <property type="term" value="P:methylation"/>
    <property type="evidence" value="ECO:0007669"/>
    <property type="project" value="UniProtKB-KW"/>
</dbReference>
<dbReference type="KEGG" id="spue:AB5L97_17995"/>
<keyword evidence="2" id="KW-0489">Methyltransferase</keyword>
<name>A0AB39L2F8_9MICC</name>
<dbReference type="Gene3D" id="3.40.50.150">
    <property type="entry name" value="Vaccinia Virus protein VP39"/>
    <property type="match status" value="1"/>
</dbReference>
<dbReference type="CDD" id="cd02440">
    <property type="entry name" value="AdoMet_MTases"/>
    <property type="match status" value="1"/>
</dbReference>
<dbReference type="GO" id="GO:0008168">
    <property type="term" value="F:methyltransferase activity"/>
    <property type="evidence" value="ECO:0007669"/>
    <property type="project" value="UniProtKB-KW"/>
</dbReference>
<proteinExistence type="predicted"/>
<protein>
    <submittedName>
        <fullName evidence="2">SAM-dependent methyltransferase</fullName>
    </submittedName>
</protein>
<gene>
    <name evidence="2" type="ORF">AB5L97_17995</name>
</gene>
<dbReference type="AlphaFoldDB" id="A0AB39L2F8"/>
<feature type="compositionally biased region" description="Basic and acidic residues" evidence="1">
    <location>
        <begin position="11"/>
        <end position="20"/>
    </location>
</feature>
<evidence type="ECO:0000256" key="1">
    <source>
        <dbReference type="SAM" id="MobiDB-lite"/>
    </source>
</evidence>
<dbReference type="EMBL" id="CP163302">
    <property type="protein sequence ID" value="XDP45131.1"/>
    <property type="molecule type" value="Genomic_DNA"/>
</dbReference>
<reference evidence="2" key="1">
    <citation type="submission" date="2024-07" db="EMBL/GenBank/DDBJ databases">
        <authorList>
            <person name="fu j."/>
        </authorList>
    </citation>
    <scope>NUCLEOTIDE SEQUENCE</scope>
    <source>
        <strain evidence="2">P10A9</strain>
    </source>
</reference>
<sequence>MSGCCGPAPENPDRHNPARDVIDPERYRSIFNASFSRSITRRYEKKGLRPVEQRIVDFLAGAGLEGASVLEIGGGAGEIQLELLARGAARSENLELSDSYEADAARLIRRAGMAGRVSRRLGVDLAGTPDAVEPADVVVLHRVVCCYPDYAALLGAAAGHARRAIVFSYPPRNLASRAFVGAGNLMMRVGGRSFRGYMHDPAAMIDVVRSRGLEPAYEWNGWAWRISGAVRTA</sequence>
<feature type="region of interest" description="Disordered" evidence="1">
    <location>
        <begin position="1"/>
        <end position="20"/>
    </location>
</feature>
<accession>A0AB39L2F8</accession>
<evidence type="ECO:0000313" key="2">
    <source>
        <dbReference type="EMBL" id="XDP45131.1"/>
    </source>
</evidence>
<dbReference type="SUPFAM" id="SSF53335">
    <property type="entry name" value="S-adenosyl-L-methionine-dependent methyltransferases"/>
    <property type="match status" value="1"/>
</dbReference>
<dbReference type="RefSeq" id="WP_369045710.1">
    <property type="nucleotide sequence ID" value="NZ_CP163302.1"/>
</dbReference>
<keyword evidence="2" id="KW-0808">Transferase</keyword>
<dbReference type="InterPro" id="IPR029063">
    <property type="entry name" value="SAM-dependent_MTases_sf"/>
</dbReference>
<organism evidence="2">
    <name type="scientific">Sinomonas puerhi</name>
    <dbReference type="NCBI Taxonomy" id="3238584"/>
    <lineage>
        <taxon>Bacteria</taxon>
        <taxon>Bacillati</taxon>
        <taxon>Actinomycetota</taxon>
        <taxon>Actinomycetes</taxon>
        <taxon>Micrococcales</taxon>
        <taxon>Micrococcaceae</taxon>
        <taxon>Sinomonas</taxon>
    </lineage>
</organism>